<keyword evidence="3" id="KW-1185">Reference proteome</keyword>
<dbReference type="EMBL" id="KQ976401">
    <property type="protein sequence ID" value="KYM92338.1"/>
    <property type="molecule type" value="Genomic_DNA"/>
</dbReference>
<gene>
    <name evidence="2" type="ORF">ALC53_00793</name>
</gene>
<evidence type="ECO:0000313" key="3">
    <source>
        <dbReference type="Proteomes" id="UP000078540"/>
    </source>
</evidence>
<accession>A0A195BWI9</accession>
<proteinExistence type="predicted"/>
<dbReference type="Proteomes" id="UP000078540">
    <property type="component" value="Unassembled WGS sequence"/>
</dbReference>
<feature type="region of interest" description="Disordered" evidence="1">
    <location>
        <begin position="1"/>
        <end position="25"/>
    </location>
</feature>
<sequence length="69" mass="7745">MKEKQRGRKREIETGRLNEERGETEKETAWKVGSFAAGSNDPGCIDSWGCTVVKVDGENQMTRDEGRQA</sequence>
<organism evidence="2 3">
    <name type="scientific">Atta colombica</name>
    <dbReference type="NCBI Taxonomy" id="520822"/>
    <lineage>
        <taxon>Eukaryota</taxon>
        <taxon>Metazoa</taxon>
        <taxon>Ecdysozoa</taxon>
        <taxon>Arthropoda</taxon>
        <taxon>Hexapoda</taxon>
        <taxon>Insecta</taxon>
        <taxon>Pterygota</taxon>
        <taxon>Neoptera</taxon>
        <taxon>Endopterygota</taxon>
        <taxon>Hymenoptera</taxon>
        <taxon>Apocrita</taxon>
        <taxon>Aculeata</taxon>
        <taxon>Formicoidea</taxon>
        <taxon>Formicidae</taxon>
        <taxon>Myrmicinae</taxon>
        <taxon>Atta</taxon>
    </lineage>
</organism>
<name>A0A195BWI9_9HYME</name>
<evidence type="ECO:0000313" key="2">
    <source>
        <dbReference type="EMBL" id="KYM92338.1"/>
    </source>
</evidence>
<protein>
    <submittedName>
        <fullName evidence="2">Uncharacterized protein</fullName>
    </submittedName>
</protein>
<evidence type="ECO:0000256" key="1">
    <source>
        <dbReference type="SAM" id="MobiDB-lite"/>
    </source>
</evidence>
<reference evidence="2 3" key="1">
    <citation type="submission" date="2015-09" db="EMBL/GenBank/DDBJ databases">
        <title>Atta colombica WGS genome.</title>
        <authorList>
            <person name="Nygaard S."/>
            <person name="Hu H."/>
            <person name="Boomsma J."/>
            <person name="Zhang G."/>
        </authorList>
    </citation>
    <scope>NUCLEOTIDE SEQUENCE [LARGE SCALE GENOMIC DNA]</scope>
    <source>
        <strain evidence="2">Treedump-2</strain>
        <tissue evidence="2">Whole body</tissue>
    </source>
</reference>
<dbReference type="AlphaFoldDB" id="A0A195BWI9"/>